<proteinExistence type="predicted"/>
<sequence>MIKVGTCGFTYKHFKYFDVLEVQQTFYDIVSESQLQNWRKKAEENKVELTIKALQVITHEYNTTTYKRMKNKFGDVNNYGFFKNTKEVEEATEITLKEAKLLNATIIIFQSPASFKPSEENTKAVIDYFSTLNKSFKYAWEPRGEWYYRTDLLKKVLDAVNIIHVVDPFKHESLTSERYFRLHGIGKGEVNYSYKYTDDDLKKLKSMVRDGDYVLFNNIYSFNDALRFKEILK</sequence>
<dbReference type="PANTHER" id="PTHR30348">
    <property type="entry name" value="UNCHARACTERIZED PROTEIN YECE"/>
    <property type="match status" value="1"/>
</dbReference>
<evidence type="ECO:0000313" key="1">
    <source>
        <dbReference type="EMBL" id="HII72918.1"/>
    </source>
</evidence>
<dbReference type="RefSeq" id="WP_010980165.1">
    <property type="nucleotide sequence ID" value="NZ_BAABQO010000001.1"/>
</dbReference>
<reference evidence="1" key="1">
    <citation type="journal article" date="2020" name="bioRxiv">
        <title>A rank-normalized archaeal taxonomy based on genome phylogeny resolves widespread incomplete and uneven classifications.</title>
        <authorList>
            <person name="Rinke C."/>
            <person name="Chuvochina M."/>
            <person name="Mussig A.J."/>
            <person name="Chaumeil P.-A."/>
            <person name="Waite D.W."/>
            <person name="Whitman W.B."/>
            <person name="Parks D.H."/>
            <person name="Hugenholtz P."/>
        </authorList>
    </citation>
    <scope>NUCLEOTIDE SEQUENCE</scope>
    <source>
        <strain evidence="1">UBA8838</strain>
    </source>
</reference>
<organism evidence="1 2">
    <name type="scientific">Sulfurisphaera tokodaii</name>
    <dbReference type="NCBI Taxonomy" id="111955"/>
    <lineage>
        <taxon>Archaea</taxon>
        <taxon>Thermoproteota</taxon>
        <taxon>Thermoprotei</taxon>
        <taxon>Sulfolobales</taxon>
        <taxon>Sulfolobaceae</taxon>
        <taxon>Sulfurisphaera</taxon>
    </lineage>
</organism>
<dbReference type="PANTHER" id="PTHR30348:SF4">
    <property type="entry name" value="DUF72 DOMAIN-CONTAINING PROTEIN"/>
    <property type="match status" value="1"/>
</dbReference>
<accession>A0A832WDE8</accession>
<dbReference type="Gene3D" id="3.20.20.410">
    <property type="entry name" value="Protein of unknown function UPF0759"/>
    <property type="match status" value="1"/>
</dbReference>
<gene>
    <name evidence="1" type="ORF">HA332_00590</name>
</gene>
<dbReference type="Pfam" id="PF01904">
    <property type="entry name" value="DUF72"/>
    <property type="match status" value="1"/>
</dbReference>
<dbReference type="GeneID" id="1460156"/>
<dbReference type="OMA" id="YVMFNNV"/>
<dbReference type="SUPFAM" id="SSF117396">
    <property type="entry name" value="TM1631-like"/>
    <property type="match status" value="1"/>
</dbReference>
<dbReference type="Proteomes" id="UP000646844">
    <property type="component" value="Unassembled WGS sequence"/>
</dbReference>
<protein>
    <submittedName>
        <fullName evidence="1">DUF72 domain-containing protein</fullName>
    </submittedName>
</protein>
<dbReference type="InterPro" id="IPR002763">
    <property type="entry name" value="DUF72"/>
</dbReference>
<evidence type="ECO:0000313" key="2">
    <source>
        <dbReference type="Proteomes" id="UP000646844"/>
    </source>
</evidence>
<dbReference type="AlphaFoldDB" id="A0A832WDE8"/>
<dbReference type="InterPro" id="IPR036520">
    <property type="entry name" value="UPF0759_sf"/>
</dbReference>
<comment type="caution">
    <text evidence="1">The sequence shown here is derived from an EMBL/GenBank/DDBJ whole genome shotgun (WGS) entry which is preliminary data.</text>
</comment>
<dbReference type="EMBL" id="DUJO01000003">
    <property type="protein sequence ID" value="HII72918.1"/>
    <property type="molecule type" value="Genomic_DNA"/>
</dbReference>
<name>A0A832WDE8_9CREN</name>